<name>A0A427AZP1_ENSVE</name>
<evidence type="ECO:0000313" key="3">
    <source>
        <dbReference type="Proteomes" id="UP000287651"/>
    </source>
</evidence>
<protein>
    <submittedName>
        <fullName evidence="2">Uncharacterized protein</fullName>
    </submittedName>
</protein>
<evidence type="ECO:0000313" key="2">
    <source>
        <dbReference type="EMBL" id="RRT81733.1"/>
    </source>
</evidence>
<reference evidence="2 3" key="1">
    <citation type="journal article" date="2014" name="Agronomy (Basel)">
        <title>A Draft Genome Sequence for Ensete ventricosum, the Drought-Tolerant Tree Against Hunger.</title>
        <authorList>
            <person name="Harrison J."/>
            <person name="Moore K.A."/>
            <person name="Paszkiewicz K."/>
            <person name="Jones T."/>
            <person name="Grant M."/>
            <person name="Ambacheew D."/>
            <person name="Muzemil S."/>
            <person name="Studholme D.J."/>
        </authorList>
    </citation>
    <scope>NUCLEOTIDE SEQUENCE [LARGE SCALE GENOMIC DNA]</scope>
</reference>
<gene>
    <name evidence="2" type="ORF">B296_00021369</name>
</gene>
<evidence type="ECO:0000256" key="1">
    <source>
        <dbReference type="SAM" id="MobiDB-lite"/>
    </source>
</evidence>
<dbReference type="EMBL" id="AMZH03000838">
    <property type="protein sequence ID" value="RRT81733.1"/>
    <property type="molecule type" value="Genomic_DNA"/>
</dbReference>
<sequence length="96" mass="10451">MTNSRTPAPSSLLRALATRGESFKRSWQKLSDRNTGQDKDLQRDSGEVSGAKVLDGARNFVVRFEIHGEEEEGGVGSAAAEKAVKEIVVYRKAMLG</sequence>
<feature type="region of interest" description="Disordered" evidence="1">
    <location>
        <begin position="24"/>
        <end position="48"/>
    </location>
</feature>
<feature type="compositionally biased region" description="Basic and acidic residues" evidence="1">
    <location>
        <begin position="30"/>
        <end position="46"/>
    </location>
</feature>
<dbReference type="AlphaFoldDB" id="A0A427AZP1"/>
<comment type="caution">
    <text evidence="2">The sequence shown here is derived from an EMBL/GenBank/DDBJ whole genome shotgun (WGS) entry which is preliminary data.</text>
</comment>
<dbReference type="Proteomes" id="UP000287651">
    <property type="component" value="Unassembled WGS sequence"/>
</dbReference>
<proteinExistence type="predicted"/>
<organism evidence="2 3">
    <name type="scientific">Ensete ventricosum</name>
    <name type="common">Abyssinian banana</name>
    <name type="synonym">Musa ensete</name>
    <dbReference type="NCBI Taxonomy" id="4639"/>
    <lineage>
        <taxon>Eukaryota</taxon>
        <taxon>Viridiplantae</taxon>
        <taxon>Streptophyta</taxon>
        <taxon>Embryophyta</taxon>
        <taxon>Tracheophyta</taxon>
        <taxon>Spermatophyta</taxon>
        <taxon>Magnoliopsida</taxon>
        <taxon>Liliopsida</taxon>
        <taxon>Zingiberales</taxon>
        <taxon>Musaceae</taxon>
        <taxon>Ensete</taxon>
    </lineage>
</organism>
<feature type="non-terminal residue" evidence="2">
    <location>
        <position position="96"/>
    </location>
</feature>
<accession>A0A427AZP1</accession>